<dbReference type="AlphaFoldDB" id="A0AAE2C8N8"/>
<reference evidence="1" key="1">
    <citation type="submission" date="2020-06" db="EMBL/GenBank/DDBJ databases">
        <authorList>
            <person name="Li T."/>
            <person name="Hu X."/>
            <person name="Zhang T."/>
            <person name="Song X."/>
            <person name="Zhang H."/>
            <person name="Dai N."/>
            <person name="Sheng W."/>
            <person name="Hou X."/>
            <person name="Wei L."/>
        </authorList>
    </citation>
    <scope>NUCLEOTIDE SEQUENCE</scope>
    <source>
        <strain evidence="1">3651</strain>
        <tissue evidence="1">Leaf</tissue>
    </source>
</reference>
<comment type="caution">
    <text evidence="1">The sequence shown here is derived from an EMBL/GenBank/DDBJ whole genome shotgun (WGS) entry which is preliminary data.</text>
</comment>
<protein>
    <submittedName>
        <fullName evidence="1">Uncharacterized protein</fullName>
    </submittedName>
</protein>
<keyword evidence="2" id="KW-1185">Reference proteome</keyword>
<evidence type="ECO:0000313" key="2">
    <source>
        <dbReference type="Proteomes" id="UP001293254"/>
    </source>
</evidence>
<organism evidence="1 2">
    <name type="scientific">Sesamum alatum</name>
    <dbReference type="NCBI Taxonomy" id="300844"/>
    <lineage>
        <taxon>Eukaryota</taxon>
        <taxon>Viridiplantae</taxon>
        <taxon>Streptophyta</taxon>
        <taxon>Embryophyta</taxon>
        <taxon>Tracheophyta</taxon>
        <taxon>Spermatophyta</taxon>
        <taxon>Magnoliopsida</taxon>
        <taxon>eudicotyledons</taxon>
        <taxon>Gunneridae</taxon>
        <taxon>Pentapetalae</taxon>
        <taxon>asterids</taxon>
        <taxon>lamiids</taxon>
        <taxon>Lamiales</taxon>
        <taxon>Pedaliaceae</taxon>
        <taxon>Sesamum</taxon>
    </lineage>
</organism>
<accession>A0AAE2C8N8</accession>
<dbReference type="EMBL" id="JACGWO010000013">
    <property type="protein sequence ID" value="KAK4413117.1"/>
    <property type="molecule type" value="Genomic_DNA"/>
</dbReference>
<proteinExistence type="predicted"/>
<sequence>MGRGRLGRTLSAGLPSASSETRWAAPLIRHGPRPSGPHAFGWAAAYSSGPHELGHRLLAMGLFPPGPPLCISGPLSPHLHWAETPGLNRLQPSTGPNHPGPIFLKFNSGMRQFC</sequence>
<evidence type="ECO:0000313" key="1">
    <source>
        <dbReference type="EMBL" id="KAK4413117.1"/>
    </source>
</evidence>
<reference evidence="1" key="2">
    <citation type="journal article" date="2024" name="Plant">
        <title>Genomic evolution and insights into agronomic trait innovations of Sesamum species.</title>
        <authorList>
            <person name="Miao H."/>
            <person name="Wang L."/>
            <person name="Qu L."/>
            <person name="Liu H."/>
            <person name="Sun Y."/>
            <person name="Le M."/>
            <person name="Wang Q."/>
            <person name="Wei S."/>
            <person name="Zheng Y."/>
            <person name="Lin W."/>
            <person name="Duan Y."/>
            <person name="Cao H."/>
            <person name="Xiong S."/>
            <person name="Wang X."/>
            <person name="Wei L."/>
            <person name="Li C."/>
            <person name="Ma Q."/>
            <person name="Ju M."/>
            <person name="Zhao R."/>
            <person name="Li G."/>
            <person name="Mu C."/>
            <person name="Tian Q."/>
            <person name="Mei H."/>
            <person name="Zhang T."/>
            <person name="Gao T."/>
            <person name="Zhang H."/>
        </authorList>
    </citation>
    <scope>NUCLEOTIDE SEQUENCE</scope>
    <source>
        <strain evidence="1">3651</strain>
    </source>
</reference>
<gene>
    <name evidence="1" type="ORF">Salat_2958900</name>
</gene>
<name>A0AAE2C8N8_9LAMI</name>
<dbReference type="Proteomes" id="UP001293254">
    <property type="component" value="Unassembled WGS sequence"/>
</dbReference>